<dbReference type="EMBL" id="GG666501">
    <property type="protein sequence ID" value="EEN62023.1"/>
    <property type="molecule type" value="Genomic_DNA"/>
</dbReference>
<dbReference type="Gene3D" id="1.10.533.10">
    <property type="entry name" value="Death Domain, Fas"/>
    <property type="match status" value="1"/>
</dbReference>
<evidence type="ECO:0000256" key="1">
    <source>
        <dbReference type="ARBA" id="ARBA00022741"/>
    </source>
</evidence>
<name>C3YCI6_BRAFL</name>
<dbReference type="SUPFAM" id="SSF47986">
    <property type="entry name" value="DEATH domain"/>
    <property type="match status" value="1"/>
</dbReference>
<organism>
    <name type="scientific">Branchiostoma floridae</name>
    <name type="common">Florida lancelet</name>
    <name type="synonym">Amphioxus</name>
    <dbReference type="NCBI Taxonomy" id="7739"/>
    <lineage>
        <taxon>Eukaryota</taxon>
        <taxon>Metazoa</taxon>
        <taxon>Chordata</taxon>
        <taxon>Cephalochordata</taxon>
        <taxon>Leptocardii</taxon>
        <taxon>Amphioxiformes</taxon>
        <taxon>Branchiostomatidae</taxon>
        <taxon>Branchiostoma</taxon>
    </lineage>
</organism>
<dbReference type="SUPFAM" id="SSF52540">
    <property type="entry name" value="P-loop containing nucleoside triphosphate hydrolases"/>
    <property type="match status" value="2"/>
</dbReference>
<keyword evidence="2" id="KW-0067">ATP-binding</keyword>
<keyword evidence="1" id="KW-0547">Nucleotide-binding</keyword>
<dbReference type="Gene3D" id="3.80.10.10">
    <property type="entry name" value="Ribonuclease Inhibitor"/>
    <property type="match status" value="1"/>
</dbReference>
<dbReference type="Gene3D" id="3.40.50.300">
    <property type="entry name" value="P-loop containing nucleotide triphosphate hydrolases"/>
    <property type="match status" value="2"/>
</dbReference>
<sequence length="1311" mass="145460">MEGKVSTVELEFVAHRLLPSDWRTLGRKLLTTIDPHFPNVEGILGNLEYSHQDEGARKIVLQTMLRWQSMWGNKATVALLVGALEDLCMVGIANGIREMVARRNDPTLQGVPYNVVEMKGDCDPMVRLCREALKNHYTMVYKSNLPLVWKTFGINVQTMDIPLQVVRLDRAPSEKFRTQVDVEVPLDQHTMMLQGPTGVGKTQLCYKLAYDWVTEKDTRLKNVQLLFVLSAMYIGKGDILDAVYDQIFPAGFVEKLPKRKLERWIKANPNSVMFVIDDVDVVQENCSSQDMEKTPVPCYINGKYLRDTRRILTCRSSAVIGCNRMAETTPALPHCHANYLINGFSEGAVDEVISKFFSGSDDSRALGRRLKETVSSNDYLSGVVQNPMYALIVCTLWKRGKSPPASLAQLIEQFIALISEEFCSKKAPPMSTKSMHTTLRNSGKLAWASLEVGQNALTHQHIQDVIGNDVVIDMGLLQSTGEDGRYKFVHRIFREYFAATHVATASAAGDQAKYLQTLWSTGCRHNHEYGNVCLYTAGLLQDKSRDLFAAFTSNLSELTRQDSPPCCLNTVISQACSAVVESGHPNITAPLVAKALPRDLTLDFQGKPPPPNVLHGLAELILAKHVPKAISLKNLWVTKPSCLLHLGEAIKGSKSLSSLNIDVTGMDMSLSSPERADNSVIVSFYRCIAENRGIACLHINADINDMDENAVAAMSEVIRHKSDLHDLRLVIHASSSCSARCRNMVAKGYKMGCKREKNIEVFNERLADALGKNTTLRSLWVSVQVLEHKLALEVVAPAIASHPCLSSLKVLGLSSEETRGYAIEALAHVLLKSKTLKSFSLSLPSLIGDVRCDTSTQPVNILCAALKECRTLEMLDLSFAYLFAREKLLLAEVIMSARSLKEVSLTWRTMNEAFLVAFCRAVRAKSAGSLKRIALSGAFDSRGLVRLGKTIVDSQSLLEVTLQHSKFHDKGLEEFADEVVRLDRAPSEKFRTQVDVEVPLDQHTMMLQGPTGVGKTQLCYKLAYDWVTEKDTRLKNVQLLFVLSAMYIGKGDILDAVYDQIFPAGFVEKLPKRKLERWIKANPNSVMFVIDDVDVVQENCSSQDMEKTPVPCYINGKYLRDTRRILTCRSSAVIGCNRMAETTPALPHCHANYLINGFSEGAVDEVISKFFSGSDDSRALGRRLKETVSSNDYLSGVVQNPMYALMLMEAVSSFPEERDAPLHITLQGTVKGDCADDAISTAELLSMELQDSDHTNLTVHLEAGTITTTTVVQEALTKKSGDFAFMIDLGRGDTSSSGSQQDQVMKWLTRR</sequence>
<feature type="domain" description="NACHT" evidence="3">
    <location>
        <begin position="1003"/>
        <end position="1172"/>
    </location>
</feature>
<dbReference type="InterPro" id="IPR027417">
    <property type="entry name" value="P-loop_NTPase"/>
</dbReference>
<dbReference type="SUPFAM" id="SSF52047">
    <property type="entry name" value="RNI-like"/>
    <property type="match status" value="1"/>
</dbReference>
<feature type="domain" description="NACHT" evidence="3">
    <location>
        <begin position="189"/>
        <end position="358"/>
    </location>
</feature>
<evidence type="ECO:0000259" key="3">
    <source>
        <dbReference type="Pfam" id="PF05729"/>
    </source>
</evidence>
<dbReference type="InParanoid" id="C3YCI6"/>
<dbReference type="CDD" id="cd01670">
    <property type="entry name" value="Death"/>
    <property type="match status" value="1"/>
</dbReference>
<dbReference type="InterPro" id="IPR011029">
    <property type="entry name" value="DEATH-like_dom_sf"/>
</dbReference>
<dbReference type="InterPro" id="IPR032675">
    <property type="entry name" value="LRR_dom_sf"/>
</dbReference>
<evidence type="ECO:0000313" key="4">
    <source>
        <dbReference type="EMBL" id="EEN62023.1"/>
    </source>
</evidence>
<gene>
    <name evidence="4" type="ORF">BRAFLDRAFT_129511</name>
</gene>
<evidence type="ECO:0000256" key="2">
    <source>
        <dbReference type="ARBA" id="ARBA00022840"/>
    </source>
</evidence>
<protein>
    <recommendedName>
        <fullName evidence="3">NACHT domain-containing protein</fullName>
    </recommendedName>
</protein>
<dbReference type="PANTHER" id="PTHR46844:SF1">
    <property type="entry name" value="SLR5058 PROTEIN"/>
    <property type="match status" value="1"/>
</dbReference>
<dbReference type="GO" id="GO:0005524">
    <property type="term" value="F:ATP binding"/>
    <property type="evidence" value="ECO:0007669"/>
    <property type="project" value="UniProtKB-KW"/>
</dbReference>
<reference evidence="4" key="1">
    <citation type="journal article" date="2008" name="Nature">
        <title>The amphioxus genome and the evolution of the chordate karyotype.</title>
        <authorList>
            <consortium name="US DOE Joint Genome Institute (JGI-PGF)"/>
            <person name="Putnam N.H."/>
            <person name="Butts T."/>
            <person name="Ferrier D.E.K."/>
            <person name="Furlong R.F."/>
            <person name="Hellsten U."/>
            <person name="Kawashima T."/>
            <person name="Robinson-Rechavi M."/>
            <person name="Shoguchi E."/>
            <person name="Terry A."/>
            <person name="Yu J.-K."/>
            <person name="Benito-Gutierrez E.L."/>
            <person name="Dubchak I."/>
            <person name="Garcia-Fernandez J."/>
            <person name="Gibson-Brown J.J."/>
            <person name="Grigoriev I.V."/>
            <person name="Horton A.C."/>
            <person name="de Jong P.J."/>
            <person name="Jurka J."/>
            <person name="Kapitonov V.V."/>
            <person name="Kohara Y."/>
            <person name="Kuroki Y."/>
            <person name="Lindquist E."/>
            <person name="Lucas S."/>
            <person name="Osoegawa K."/>
            <person name="Pennacchio L.A."/>
            <person name="Salamov A.A."/>
            <person name="Satou Y."/>
            <person name="Sauka-Spengler T."/>
            <person name="Schmutz J."/>
            <person name="Shin-I T."/>
            <person name="Toyoda A."/>
            <person name="Bronner-Fraser M."/>
            <person name="Fujiyama A."/>
            <person name="Holland L.Z."/>
            <person name="Holland P.W.H."/>
            <person name="Satoh N."/>
            <person name="Rokhsar D.S."/>
        </authorList>
    </citation>
    <scope>NUCLEOTIDE SEQUENCE [LARGE SCALE GENOMIC DNA]</scope>
    <source>
        <strain evidence="4">S238N-H82</strain>
        <tissue evidence="4">Testes</tissue>
    </source>
</reference>
<dbReference type="PANTHER" id="PTHR46844">
    <property type="entry name" value="SLR5058 PROTEIN"/>
    <property type="match status" value="1"/>
</dbReference>
<dbReference type="Pfam" id="PF05729">
    <property type="entry name" value="NACHT"/>
    <property type="match status" value="2"/>
</dbReference>
<dbReference type="InterPro" id="IPR007111">
    <property type="entry name" value="NACHT_NTPase"/>
</dbReference>
<proteinExistence type="predicted"/>
<accession>C3YCI6</accession>